<evidence type="ECO:0000313" key="2">
    <source>
        <dbReference type="EMBL" id="EFB90614.1"/>
    </source>
</evidence>
<dbReference type="InterPro" id="IPR000115">
    <property type="entry name" value="PRibGlycinamide_synth"/>
</dbReference>
<evidence type="ECO:0000313" key="3">
    <source>
        <dbReference type="Proteomes" id="UP000006462"/>
    </source>
</evidence>
<dbReference type="InterPro" id="IPR020562">
    <property type="entry name" value="PRibGlycinamide_synth_N"/>
</dbReference>
<dbReference type="PANTHER" id="PTHR43472">
    <property type="entry name" value="PHOSPHORIBOSYLAMINE--GLYCINE LIGASE"/>
    <property type="match status" value="1"/>
</dbReference>
<dbReference type="PANTHER" id="PTHR43472:SF1">
    <property type="entry name" value="PHOSPHORIBOSYLAMINE--GLYCINE LIGASE, CHLOROPLASTIC"/>
    <property type="match status" value="1"/>
</dbReference>
<protein>
    <submittedName>
        <fullName evidence="2">Phosphoribosylamine--glycine ligase domain protein</fullName>
    </submittedName>
</protein>
<dbReference type="EMBL" id="ADFP01000071">
    <property type="protein sequence ID" value="EFB90614.1"/>
    <property type="molecule type" value="Genomic_DNA"/>
</dbReference>
<sequence length="89" mass="9024">MTSRLNIVVLGGGGREHALVSACARSPRCGKLYAVPGNPGIAQKAECHALSVTDGATLAAFCEDRQIDLAIVGPEGPLAAGVADALRAR</sequence>
<dbReference type="Proteomes" id="UP000006462">
    <property type="component" value="Unassembled WGS sequence"/>
</dbReference>
<dbReference type="Pfam" id="PF02844">
    <property type="entry name" value="GARS_N"/>
    <property type="match status" value="1"/>
</dbReference>
<feature type="non-terminal residue" evidence="2">
    <location>
        <position position="89"/>
    </location>
</feature>
<organism evidence="2 3">
    <name type="scientific">Pyramidobacter piscolens W5455</name>
    <dbReference type="NCBI Taxonomy" id="352165"/>
    <lineage>
        <taxon>Bacteria</taxon>
        <taxon>Thermotogati</taxon>
        <taxon>Synergistota</taxon>
        <taxon>Synergistia</taxon>
        <taxon>Synergistales</taxon>
        <taxon>Dethiosulfovibrionaceae</taxon>
        <taxon>Pyramidobacter</taxon>
    </lineage>
</organism>
<dbReference type="Gene3D" id="3.40.50.20">
    <property type="match status" value="1"/>
</dbReference>
<feature type="domain" description="Phosphoribosylglycinamide synthetase N-terminal" evidence="1">
    <location>
        <begin position="6"/>
        <end position="87"/>
    </location>
</feature>
<comment type="caution">
    <text evidence="2">The sequence shown here is derived from an EMBL/GenBank/DDBJ whole genome shotgun (WGS) entry which is preliminary data.</text>
</comment>
<dbReference type="InterPro" id="IPR016185">
    <property type="entry name" value="PreATP-grasp_dom_sf"/>
</dbReference>
<name>A0ABP2HTH0_9BACT</name>
<evidence type="ECO:0000259" key="1">
    <source>
        <dbReference type="Pfam" id="PF02844"/>
    </source>
</evidence>
<dbReference type="GO" id="GO:0016874">
    <property type="term" value="F:ligase activity"/>
    <property type="evidence" value="ECO:0007669"/>
    <property type="project" value="UniProtKB-KW"/>
</dbReference>
<dbReference type="SUPFAM" id="SSF52440">
    <property type="entry name" value="PreATP-grasp domain"/>
    <property type="match status" value="1"/>
</dbReference>
<gene>
    <name evidence="2" type="ORF">HMPREF7215_0033</name>
</gene>
<reference evidence="2 3" key="1">
    <citation type="submission" date="2009-12" db="EMBL/GenBank/DDBJ databases">
        <authorList>
            <person name="Shrivastava S."/>
            <person name="Madupu R."/>
            <person name="Durkin A.S."/>
            <person name="Torralba M."/>
            <person name="Methe B."/>
            <person name="Sutton G.G."/>
            <person name="Strausberg R.L."/>
            <person name="Nelson K.E."/>
        </authorList>
    </citation>
    <scope>NUCLEOTIDE SEQUENCE [LARGE SCALE GENOMIC DNA]</scope>
    <source>
        <strain evidence="2 3">W5455</strain>
    </source>
</reference>
<keyword evidence="2" id="KW-0436">Ligase</keyword>
<keyword evidence="3" id="KW-1185">Reference proteome</keyword>
<accession>A0ABP2HTH0</accession>
<proteinExistence type="predicted"/>